<feature type="compositionally biased region" description="Polar residues" evidence="1">
    <location>
        <begin position="200"/>
        <end position="209"/>
    </location>
</feature>
<feature type="compositionally biased region" description="Polar residues" evidence="1">
    <location>
        <begin position="116"/>
        <end position="129"/>
    </location>
</feature>
<comment type="caution">
    <text evidence="2">The sequence shown here is derived from an EMBL/GenBank/DDBJ whole genome shotgun (WGS) entry which is preliminary data.</text>
</comment>
<dbReference type="EMBL" id="JADGJH010000947">
    <property type="protein sequence ID" value="KAJ3120639.1"/>
    <property type="molecule type" value="Genomic_DNA"/>
</dbReference>
<evidence type="ECO:0000256" key="1">
    <source>
        <dbReference type="SAM" id="MobiDB-lite"/>
    </source>
</evidence>
<dbReference type="Proteomes" id="UP001211907">
    <property type="component" value="Unassembled WGS sequence"/>
</dbReference>
<feature type="compositionally biased region" description="Polar residues" evidence="1">
    <location>
        <begin position="216"/>
        <end position="229"/>
    </location>
</feature>
<feature type="region of interest" description="Disordered" evidence="1">
    <location>
        <begin position="104"/>
        <end position="229"/>
    </location>
</feature>
<keyword evidence="3" id="KW-1185">Reference proteome</keyword>
<name>A0AAD5XFP7_9FUNG</name>
<sequence length="450" mass="49747">MGKYGVNEGVVLKGWENPKVRHDLKLGWQGSHAHLFNRFQRDIILSKDMTAPLYKNMRIYLDAKVTEVVKNNFRFKPKIAVDTKHFSVKEHDLTGPKSILTTAKASDEKIGKKNSWVKSMSSPHTSQIVENARRRSLDKRNDSAKQANEKETDTNRKDQSLSNSSGSSSSSESSSENYTSSDSESPTSSNTSLSHNNLLKLQNANNPNYPSDMILEQSQNSGDESSVPTQQLAISKVSMKSPDAVSKIENNKLPDAFKEILSQSKSSLLTSGKLIEQLKHQNPNISSQSVSKLQKQSDDSFDVSDLSEVENKSQQKSKYSALVRKSTGEIAASALKPLSRVNSTQKSNQSVNFKVESEDFTSIDSIKPLLVACKPANTTETEISDFLDDLSVSESKSSLSKNKTQKTGVFEIPSTQTRLINISSTSAVIAATKTDFELNDFELDEFDLES</sequence>
<proteinExistence type="predicted"/>
<organism evidence="2 3">
    <name type="scientific">Physocladia obscura</name>
    <dbReference type="NCBI Taxonomy" id="109957"/>
    <lineage>
        <taxon>Eukaryota</taxon>
        <taxon>Fungi</taxon>
        <taxon>Fungi incertae sedis</taxon>
        <taxon>Chytridiomycota</taxon>
        <taxon>Chytridiomycota incertae sedis</taxon>
        <taxon>Chytridiomycetes</taxon>
        <taxon>Chytridiales</taxon>
        <taxon>Chytriomycetaceae</taxon>
        <taxon>Physocladia</taxon>
    </lineage>
</organism>
<feature type="region of interest" description="Disordered" evidence="1">
    <location>
        <begin position="280"/>
        <end position="315"/>
    </location>
</feature>
<dbReference type="AlphaFoldDB" id="A0AAD5XFP7"/>
<feature type="compositionally biased region" description="Low complexity" evidence="1">
    <location>
        <begin position="160"/>
        <end position="199"/>
    </location>
</feature>
<accession>A0AAD5XFP7</accession>
<gene>
    <name evidence="2" type="ORF">HK100_012707</name>
</gene>
<evidence type="ECO:0000313" key="2">
    <source>
        <dbReference type="EMBL" id="KAJ3120639.1"/>
    </source>
</evidence>
<feature type="compositionally biased region" description="Acidic residues" evidence="1">
    <location>
        <begin position="299"/>
        <end position="308"/>
    </location>
</feature>
<protein>
    <submittedName>
        <fullName evidence="2">Uncharacterized protein</fullName>
    </submittedName>
</protein>
<reference evidence="2" key="1">
    <citation type="submission" date="2020-05" db="EMBL/GenBank/DDBJ databases">
        <title>Phylogenomic resolution of chytrid fungi.</title>
        <authorList>
            <person name="Stajich J.E."/>
            <person name="Amses K."/>
            <person name="Simmons R."/>
            <person name="Seto K."/>
            <person name="Myers J."/>
            <person name="Bonds A."/>
            <person name="Quandt C.A."/>
            <person name="Barry K."/>
            <person name="Liu P."/>
            <person name="Grigoriev I."/>
            <person name="Longcore J.E."/>
            <person name="James T.Y."/>
        </authorList>
    </citation>
    <scope>NUCLEOTIDE SEQUENCE</scope>
    <source>
        <strain evidence="2">JEL0513</strain>
    </source>
</reference>
<feature type="compositionally biased region" description="Basic and acidic residues" evidence="1">
    <location>
        <begin position="131"/>
        <end position="159"/>
    </location>
</feature>
<evidence type="ECO:0000313" key="3">
    <source>
        <dbReference type="Proteomes" id="UP001211907"/>
    </source>
</evidence>